<dbReference type="AlphaFoldDB" id="A0AAD2CHK8"/>
<evidence type="ECO:0000313" key="2">
    <source>
        <dbReference type="Proteomes" id="UP001295423"/>
    </source>
</evidence>
<accession>A0AAD2CHK8</accession>
<name>A0AAD2CHK8_9STRA</name>
<evidence type="ECO:0000313" key="1">
    <source>
        <dbReference type="EMBL" id="CAJ1933185.1"/>
    </source>
</evidence>
<organism evidence="1 2">
    <name type="scientific">Cylindrotheca closterium</name>
    <dbReference type="NCBI Taxonomy" id="2856"/>
    <lineage>
        <taxon>Eukaryota</taxon>
        <taxon>Sar</taxon>
        <taxon>Stramenopiles</taxon>
        <taxon>Ochrophyta</taxon>
        <taxon>Bacillariophyta</taxon>
        <taxon>Bacillariophyceae</taxon>
        <taxon>Bacillariophycidae</taxon>
        <taxon>Bacillariales</taxon>
        <taxon>Bacillariaceae</taxon>
        <taxon>Cylindrotheca</taxon>
    </lineage>
</organism>
<protein>
    <submittedName>
        <fullName evidence="1">Uncharacterized protein</fullName>
    </submittedName>
</protein>
<dbReference type="Proteomes" id="UP001295423">
    <property type="component" value="Unassembled WGS sequence"/>
</dbReference>
<keyword evidence="2" id="KW-1185">Reference proteome</keyword>
<dbReference type="EMBL" id="CAKOGP040000247">
    <property type="protein sequence ID" value="CAJ1933185.1"/>
    <property type="molecule type" value="Genomic_DNA"/>
</dbReference>
<proteinExistence type="predicted"/>
<sequence length="219" mass="25185">MRTPNQLYTRNDLWELKDGMVDPEIQAQVNAFRKHLLPLFHCQKVHSNLIPIQQYLLTTLHHKPDFIVFNSDKNLGPVLLEREAYAQRCLTDHLLTETYQQLSTKDAHVFTTETGQLIAKFLNDNASAITKMNMTYLQRTLDRVTDSYAYFYALAKIHKSPWKTRPIVLVSGSLLWPMASVNGWINNSNSSSANYLPIFQACLYSKLILTTWPEPISLA</sequence>
<gene>
    <name evidence="1" type="ORF">CYCCA115_LOCUS3199</name>
</gene>
<reference evidence="1" key="1">
    <citation type="submission" date="2023-08" db="EMBL/GenBank/DDBJ databases">
        <authorList>
            <person name="Audoor S."/>
            <person name="Bilcke G."/>
        </authorList>
    </citation>
    <scope>NUCLEOTIDE SEQUENCE</scope>
</reference>
<comment type="caution">
    <text evidence="1">The sequence shown here is derived from an EMBL/GenBank/DDBJ whole genome shotgun (WGS) entry which is preliminary data.</text>
</comment>